<protein>
    <submittedName>
        <fullName evidence="1">Uncharacterized protein</fullName>
    </submittedName>
</protein>
<keyword evidence="2" id="KW-1185">Reference proteome</keyword>
<sequence>MPLICFCESFKDLNNSEFFSEIQPSSSSFLSCVRWRSTNDHLAKQTVNTWFCLDVKRDGTSDGKSEGKVSVGVVALFEEVQALRLQESWTTSSAIFVVFEAEPVKTALVKISLKSHSTFMASVFNFVHECVVSVSFDEGSSGAIGRSLVADLRNISRPLGDDTSSGRSLKDERGVISSPLLQGMRVSLVSISSSSEILSTVVRYSITLVSRSGRREISKMCSMYDRLSGEK</sequence>
<proteinExistence type="predicted"/>
<dbReference type="AlphaFoldDB" id="A0A4Z2GA01"/>
<evidence type="ECO:0000313" key="1">
    <source>
        <dbReference type="EMBL" id="TNN49885.1"/>
    </source>
</evidence>
<gene>
    <name evidence="1" type="ORF">EYF80_039927</name>
</gene>
<name>A0A4Z2GA01_9TELE</name>
<accession>A0A4Z2GA01</accession>
<evidence type="ECO:0000313" key="2">
    <source>
        <dbReference type="Proteomes" id="UP000314294"/>
    </source>
</evidence>
<dbReference type="EMBL" id="SRLO01000638">
    <property type="protein sequence ID" value="TNN49885.1"/>
    <property type="molecule type" value="Genomic_DNA"/>
</dbReference>
<dbReference type="Proteomes" id="UP000314294">
    <property type="component" value="Unassembled WGS sequence"/>
</dbReference>
<reference evidence="1 2" key="1">
    <citation type="submission" date="2019-03" db="EMBL/GenBank/DDBJ databases">
        <title>First draft genome of Liparis tanakae, snailfish: a comprehensive survey of snailfish specific genes.</title>
        <authorList>
            <person name="Kim W."/>
            <person name="Song I."/>
            <person name="Jeong J.-H."/>
            <person name="Kim D."/>
            <person name="Kim S."/>
            <person name="Ryu S."/>
            <person name="Song J.Y."/>
            <person name="Lee S.K."/>
        </authorList>
    </citation>
    <scope>NUCLEOTIDE SEQUENCE [LARGE SCALE GENOMIC DNA]</scope>
    <source>
        <tissue evidence="1">Muscle</tissue>
    </source>
</reference>
<organism evidence="1 2">
    <name type="scientific">Liparis tanakae</name>
    <name type="common">Tanaka's snailfish</name>
    <dbReference type="NCBI Taxonomy" id="230148"/>
    <lineage>
        <taxon>Eukaryota</taxon>
        <taxon>Metazoa</taxon>
        <taxon>Chordata</taxon>
        <taxon>Craniata</taxon>
        <taxon>Vertebrata</taxon>
        <taxon>Euteleostomi</taxon>
        <taxon>Actinopterygii</taxon>
        <taxon>Neopterygii</taxon>
        <taxon>Teleostei</taxon>
        <taxon>Neoteleostei</taxon>
        <taxon>Acanthomorphata</taxon>
        <taxon>Eupercaria</taxon>
        <taxon>Perciformes</taxon>
        <taxon>Cottioidei</taxon>
        <taxon>Cottales</taxon>
        <taxon>Liparidae</taxon>
        <taxon>Liparis</taxon>
    </lineage>
</organism>
<comment type="caution">
    <text evidence="1">The sequence shown here is derived from an EMBL/GenBank/DDBJ whole genome shotgun (WGS) entry which is preliminary data.</text>
</comment>